<feature type="non-terminal residue" evidence="5">
    <location>
        <position position="1"/>
    </location>
</feature>
<evidence type="ECO:0000256" key="3">
    <source>
        <dbReference type="SAM" id="Phobius"/>
    </source>
</evidence>
<dbReference type="SMART" id="SM01017">
    <property type="entry name" value="Arrestin_C"/>
    <property type="match status" value="1"/>
</dbReference>
<proteinExistence type="inferred from homology"/>
<comment type="caution">
    <text evidence="5">The sequence shown here is derived from an EMBL/GenBank/DDBJ whole genome shotgun (WGS) entry which is preliminary data.</text>
</comment>
<dbReference type="GO" id="GO:0005886">
    <property type="term" value="C:plasma membrane"/>
    <property type="evidence" value="ECO:0007669"/>
    <property type="project" value="TreeGrafter"/>
</dbReference>
<dbReference type="EMBL" id="JAAWVO010003410">
    <property type="protein sequence ID" value="MBN3311959.1"/>
    <property type="molecule type" value="Genomic_DNA"/>
</dbReference>
<gene>
    <name evidence="5" type="primary">Arrdc4</name>
    <name evidence="5" type="ORF">GTO95_0005045</name>
</gene>
<dbReference type="AlphaFoldDB" id="A0A8J7T6C4"/>
<evidence type="ECO:0000256" key="2">
    <source>
        <dbReference type="SAM" id="MobiDB-lite"/>
    </source>
</evidence>
<evidence type="ECO:0000256" key="1">
    <source>
        <dbReference type="ARBA" id="ARBA00005298"/>
    </source>
</evidence>
<evidence type="ECO:0000259" key="4">
    <source>
        <dbReference type="SMART" id="SM01017"/>
    </source>
</evidence>
<dbReference type="GO" id="GO:1990756">
    <property type="term" value="F:ubiquitin-like ligase-substrate adaptor activity"/>
    <property type="evidence" value="ECO:0007669"/>
    <property type="project" value="TreeGrafter"/>
</dbReference>
<feature type="non-terminal residue" evidence="5">
    <location>
        <position position="670"/>
    </location>
</feature>
<dbReference type="InterPro" id="IPR014752">
    <property type="entry name" value="Arrestin-like_C"/>
</dbReference>
<feature type="region of interest" description="Disordered" evidence="2">
    <location>
        <begin position="560"/>
        <end position="583"/>
    </location>
</feature>
<evidence type="ECO:0000313" key="5">
    <source>
        <dbReference type="EMBL" id="MBN3311959.1"/>
    </source>
</evidence>
<dbReference type="InterPro" id="IPR011022">
    <property type="entry name" value="Arrestin_C-like"/>
</dbReference>
<reference evidence="5" key="1">
    <citation type="journal article" date="2021" name="Cell">
        <title>Tracing the genetic footprints of vertebrate landing in non-teleost ray-finned fishes.</title>
        <authorList>
            <person name="Bi X."/>
            <person name="Wang K."/>
            <person name="Yang L."/>
            <person name="Pan H."/>
            <person name="Jiang H."/>
            <person name="Wei Q."/>
            <person name="Fang M."/>
            <person name="Yu H."/>
            <person name="Zhu C."/>
            <person name="Cai Y."/>
            <person name="He Y."/>
            <person name="Gan X."/>
            <person name="Zeng H."/>
            <person name="Yu D."/>
            <person name="Zhu Y."/>
            <person name="Jiang H."/>
            <person name="Qiu Q."/>
            <person name="Yang H."/>
            <person name="Zhang Y.E."/>
            <person name="Wang W."/>
            <person name="Zhu M."/>
            <person name="He S."/>
            <person name="Zhang G."/>
        </authorList>
    </citation>
    <scope>NUCLEOTIDE SEQUENCE</scope>
    <source>
        <strain evidence="5">Allg_001</strain>
    </source>
</reference>
<keyword evidence="6" id="KW-1185">Reference proteome</keyword>
<evidence type="ECO:0000313" key="6">
    <source>
        <dbReference type="Proteomes" id="UP000736164"/>
    </source>
</evidence>
<dbReference type="InterPro" id="IPR011021">
    <property type="entry name" value="Arrestin-like_N"/>
</dbReference>
<protein>
    <submittedName>
        <fullName evidence="5">ARRD4 protein</fullName>
    </submittedName>
</protein>
<feature type="transmembrane region" description="Helical" evidence="3">
    <location>
        <begin position="595"/>
        <end position="616"/>
    </location>
</feature>
<keyword evidence="3" id="KW-1133">Transmembrane helix</keyword>
<name>A0A8J7T6C4_ATRSP</name>
<keyword evidence="3" id="KW-0812">Transmembrane</keyword>
<dbReference type="Pfam" id="PF00339">
    <property type="entry name" value="Arrestin_N"/>
    <property type="match status" value="1"/>
</dbReference>
<dbReference type="InterPro" id="IPR050357">
    <property type="entry name" value="Arrestin_domain-protein"/>
</dbReference>
<dbReference type="PANTHER" id="PTHR11188">
    <property type="entry name" value="ARRESTIN DOMAIN CONTAINING PROTEIN"/>
    <property type="match status" value="1"/>
</dbReference>
<dbReference type="InterPro" id="IPR014756">
    <property type="entry name" value="Ig_E-set"/>
</dbReference>
<dbReference type="Proteomes" id="UP000736164">
    <property type="component" value="Unassembled WGS sequence"/>
</dbReference>
<feature type="region of interest" description="Disordered" evidence="2">
    <location>
        <begin position="516"/>
        <end position="540"/>
    </location>
</feature>
<keyword evidence="3" id="KW-0472">Membrane</keyword>
<dbReference type="GO" id="GO:0007399">
    <property type="term" value="P:nervous system development"/>
    <property type="evidence" value="ECO:0007669"/>
    <property type="project" value="UniProtKB-ARBA"/>
</dbReference>
<dbReference type="Gene3D" id="2.60.40.640">
    <property type="match status" value="2"/>
</dbReference>
<feature type="domain" description="Arrestin C-terminal-like" evidence="4">
    <location>
        <begin position="182"/>
        <end position="309"/>
    </location>
</feature>
<dbReference type="Pfam" id="PF02752">
    <property type="entry name" value="Arrestin_C"/>
    <property type="match status" value="1"/>
</dbReference>
<accession>A0A8J7T6C4</accession>
<sequence length="670" mass="72986">MVVKVKALGIVFDSEDGSAYGSGEAVSGRVLLELSVPARIRALRVLGRGCARASWTDGPGSAPAAPSPGHGYREEVDYLNVTHTPPGATGDDVAEGFICLPSGKHEFPFSFQLPQGPLVTSFCGKHGSVQYWVSAILQRPSMQDLIVHREFPVISHVDVNSPTLLSPISTNTEKMVGCWFFTSGPISLSAKIERQGYCNGEAIPIYAEIENCSSRLIVPKATIYQTQTCLANGKTKTFKQEVASVRGNHIASGSTDTWNGKTLKIPPVTPSILNCSIIRVEYSLAVLVQIPGAKKLRVELPLVIGTIPYNGFGSRSSSLCSQFSMDMSWLTLALPEQPEAPPNYADVVSQEEFERHTPSNSEPDELEREIGRPVFAYIQEFRFQPPPLYSESCESRDLRLVLFLNRFSLLWETHERSCFLERDLLRCLLSLPPCSMLLSSPGAVATMRRGEPLRGAFLPPGDVHTCGDGQVADIKRVNNLIREQDFYALKSIRIPVKKHGLFTECSSELGETPPCASRAPCPLPSPSPSPAAHSAGSPDARECTDFLREVDQDLERLIQTSDGLGPCPPDDHGGPPRAAGRQAPASYGADWGIRWWNAVLVMLLIGIILPIFYLVYYKTQESGRTAVDAGFVNHSDPTSNTTEKSLGITPSGGLDVQGRTHPLLRKTMGT</sequence>
<dbReference type="GO" id="GO:0005737">
    <property type="term" value="C:cytoplasm"/>
    <property type="evidence" value="ECO:0007669"/>
    <property type="project" value="TreeGrafter"/>
</dbReference>
<dbReference type="PANTHER" id="PTHR11188:SF16">
    <property type="entry name" value="ARRESTIN DOMAIN-CONTAINING PROTEIN 4"/>
    <property type="match status" value="1"/>
</dbReference>
<dbReference type="SUPFAM" id="SSF81296">
    <property type="entry name" value="E set domains"/>
    <property type="match status" value="2"/>
</dbReference>
<organism evidence="5 6">
    <name type="scientific">Atractosteus spatula</name>
    <name type="common">Alligator gar</name>
    <name type="synonym">Lepisosteus spatula</name>
    <dbReference type="NCBI Taxonomy" id="7917"/>
    <lineage>
        <taxon>Eukaryota</taxon>
        <taxon>Metazoa</taxon>
        <taxon>Chordata</taxon>
        <taxon>Craniata</taxon>
        <taxon>Vertebrata</taxon>
        <taxon>Euteleostomi</taxon>
        <taxon>Actinopterygii</taxon>
        <taxon>Neopterygii</taxon>
        <taxon>Holostei</taxon>
        <taxon>Semionotiformes</taxon>
        <taxon>Lepisosteidae</taxon>
        <taxon>Atractosteus</taxon>
    </lineage>
</organism>
<comment type="similarity">
    <text evidence="1">Belongs to the arrestin family.</text>
</comment>
<dbReference type="GO" id="GO:0015031">
    <property type="term" value="P:protein transport"/>
    <property type="evidence" value="ECO:0007669"/>
    <property type="project" value="TreeGrafter"/>
</dbReference>